<comment type="caution">
    <text evidence="1">The sequence shown here is derived from an EMBL/GenBank/DDBJ whole genome shotgun (WGS) entry which is preliminary data.</text>
</comment>
<protein>
    <submittedName>
        <fullName evidence="1">Uncharacterized protein</fullName>
    </submittedName>
</protein>
<sequence length="159" mass="18100">MLITLTLIGCTTLTTEQYEAAALTRYAWQVKYADDLANETSPRFETFSTTSLLNRNGLKPEGAVVGPDDRGLWWPILPPRPSVDEVEQRKQQQREASKPELLKSVEYRLTYTIGNQRRTLPTNYDVYRQVVKAYPFHTPLQLTLGIDDNSVEKAEPIGN</sequence>
<reference evidence="2" key="1">
    <citation type="journal article" date="2021" name="Science">
        <title>Hunting the eagle killer: A cyanobacterial neurotoxin causes vacuolar myelinopathy.</title>
        <authorList>
            <person name="Breinlinger S."/>
            <person name="Phillips T.J."/>
            <person name="Haram B.N."/>
            <person name="Mares J."/>
            <person name="Martinez Yerena J.A."/>
            <person name="Hrouzek P."/>
            <person name="Sobotka R."/>
            <person name="Henderson W.M."/>
            <person name="Schmieder P."/>
            <person name="Williams S.M."/>
            <person name="Lauderdale J.D."/>
            <person name="Wilde H.D."/>
            <person name="Gerrin W."/>
            <person name="Kust A."/>
            <person name="Washington J.W."/>
            <person name="Wagner C."/>
            <person name="Geier B."/>
            <person name="Liebeke M."/>
            <person name="Enke H."/>
            <person name="Niedermeyer T.H.J."/>
            <person name="Wilde S.B."/>
        </authorList>
    </citation>
    <scope>NUCLEOTIDE SEQUENCE [LARGE SCALE GENOMIC DNA]</scope>
    <source>
        <strain evidence="2">Thurmond2011</strain>
    </source>
</reference>
<dbReference type="EMBL" id="JAALHA020000017">
    <property type="protein sequence ID" value="MDR9898312.1"/>
    <property type="molecule type" value="Genomic_DNA"/>
</dbReference>
<dbReference type="RefSeq" id="WP_208349730.1">
    <property type="nucleotide sequence ID" value="NZ_JAALHA020000017.1"/>
</dbReference>
<organism evidence="1 2">
    <name type="scientific">Aetokthonos hydrillicola Thurmond2011</name>
    <dbReference type="NCBI Taxonomy" id="2712845"/>
    <lineage>
        <taxon>Bacteria</taxon>
        <taxon>Bacillati</taxon>
        <taxon>Cyanobacteriota</taxon>
        <taxon>Cyanophyceae</taxon>
        <taxon>Nostocales</taxon>
        <taxon>Hapalosiphonaceae</taxon>
        <taxon>Aetokthonos</taxon>
    </lineage>
</organism>
<proteinExistence type="predicted"/>
<accession>A0AAP5IB39</accession>
<keyword evidence="2" id="KW-1185">Reference proteome</keyword>
<evidence type="ECO:0000313" key="2">
    <source>
        <dbReference type="Proteomes" id="UP000667802"/>
    </source>
</evidence>
<dbReference type="Proteomes" id="UP000667802">
    <property type="component" value="Unassembled WGS sequence"/>
</dbReference>
<evidence type="ECO:0000313" key="1">
    <source>
        <dbReference type="EMBL" id="MDR9898312.1"/>
    </source>
</evidence>
<dbReference type="AlphaFoldDB" id="A0AAP5IB39"/>
<gene>
    <name evidence="1" type="ORF">G7B40_027675</name>
</gene>
<name>A0AAP5IB39_9CYAN</name>